<feature type="transmembrane region" description="Helical" evidence="7">
    <location>
        <begin position="292"/>
        <end position="310"/>
    </location>
</feature>
<feature type="transmembrane region" description="Helical" evidence="7">
    <location>
        <begin position="316"/>
        <end position="336"/>
    </location>
</feature>
<dbReference type="PANTHER" id="PTHR43124:SF8">
    <property type="entry name" value="INNER MEMBRANE TRANSPORT PROTEIN YDHP"/>
    <property type="match status" value="1"/>
</dbReference>
<organism evidence="9 10">
    <name type="scientific">Paraburkholderia unamae</name>
    <dbReference type="NCBI Taxonomy" id="219649"/>
    <lineage>
        <taxon>Bacteria</taxon>
        <taxon>Pseudomonadati</taxon>
        <taxon>Pseudomonadota</taxon>
        <taxon>Betaproteobacteria</taxon>
        <taxon>Burkholderiales</taxon>
        <taxon>Burkholderiaceae</taxon>
        <taxon>Paraburkholderia</taxon>
    </lineage>
</organism>
<dbReference type="RefSeq" id="WP_116614378.1">
    <property type="nucleotide sequence ID" value="NZ_QEOB01000029.1"/>
</dbReference>
<feature type="transmembrane region" description="Helical" evidence="7">
    <location>
        <begin position="154"/>
        <end position="175"/>
    </location>
</feature>
<gene>
    <name evidence="9" type="ORF">C7402_12975</name>
</gene>
<dbReference type="PROSITE" id="PS50850">
    <property type="entry name" value="MFS"/>
    <property type="match status" value="1"/>
</dbReference>
<comment type="subcellular location">
    <subcellularLocation>
        <location evidence="1">Cell membrane</location>
        <topology evidence="1">Multi-pass membrane protein</topology>
    </subcellularLocation>
</comment>
<name>A0ABX5KBL3_9BURK</name>
<feature type="transmembrane region" description="Helical" evidence="7">
    <location>
        <begin position="21"/>
        <end position="40"/>
    </location>
</feature>
<dbReference type="EMBL" id="QEOB01000029">
    <property type="protein sequence ID" value="PVX71463.1"/>
    <property type="molecule type" value="Genomic_DNA"/>
</dbReference>
<feature type="transmembrane region" description="Helical" evidence="7">
    <location>
        <begin position="224"/>
        <end position="247"/>
    </location>
</feature>
<dbReference type="InterPro" id="IPR050189">
    <property type="entry name" value="MFS_Efflux_Transporters"/>
</dbReference>
<evidence type="ECO:0000259" key="8">
    <source>
        <dbReference type="PROSITE" id="PS50850"/>
    </source>
</evidence>
<proteinExistence type="predicted"/>
<feature type="transmembrane region" description="Helical" evidence="7">
    <location>
        <begin position="60"/>
        <end position="88"/>
    </location>
</feature>
<dbReference type="InterPro" id="IPR020846">
    <property type="entry name" value="MFS_dom"/>
</dbReference>
<dbReference type="InterPro" id="IPR011701">
    <property type="entry name" value="MFS"/>
</dbReference>
<dbReference type="Pfam" id="PF07690">
    <property type="entry name" value="MFS_1"/>
    <property type="match status" value="1"/>
</dbReference>
<dbReference type="Gene3D" id="1.20.1250.20">
    <property type="entry name" value="MFS general substrate transporter like domains"/>
    <property type="match status" value="1"/>
</dbReference>
<dbReference type="SUPFAM" id="SSF103473">
    <property type="entry name" value="MFS general substrate transporter"/>
    <property type="match status" value="1"/>
</dbReference>
<dbReference type="InterPro" id="IPR036259">
    <property type="entry name" value="MFS_trans_sf"/>
</dbReference>
<dbReference type="CDD" id="cd17324">
    <property type="entry name" value="MFS_NepI_like"/>
    <property type="match status" value="1"/>
</dbReference>
<feature type="transmembrane region" description="Helical" evidence="7">
    <location>
        <begin position="95"/>
        <end position="114"/>
    </location>
</feature>
<comment type="caution">
    <text evidence="9">The sequence shown here is derived from an EMBL/GenBank/DDBJ whole genome shotgun (WGS) entry which is preliminary data.</text>
</comment>
<keyword evidence="10" id="KW-1185">Reference proteome</keyword>
<feature type="region of interest" description="Disordered" evidence="6">
    <location>
        <begin position="1"/>
        <end position="21"/>
    </location>
</feature>
<keyword evidence="3 7" id="KW-0812">Transmembrane</keyword>
<keyword evidence="5 7" id="KW-0472">Membrane</keyword>
<accession>A0ABX5KBL3</accession>
<feature type="domain" description="Major facilitator superfamily (MFS) profile" evidence="8">
    <location>
        <begin position="29"/>
        <end position="409"/>
    </location>
</feature>
<evidence type="ECO:0000313" key="9">
    <source>
        <dbReference type="EMBL" id="PVX71463.1"/>
    </source>
</evidence>
<feature type="transmembrane region" description="Helical" evidence="7">
    <location>
        <begin position="181"/>
        <end position="203"/>
    </location>
</feature>
<keyword evidence="2" id="KW-1003">Cell membrane</keyword>
<evidence type="ECO:0000256" key="5">
    <source>
        <dbReference type="ARBA" id="ARBA00023136"/>
    </source>
</evidence>
<protein>
    <submittedName>
        <fullName evidence="9">DHA1 family inner membrane transport protein</fullName>
    </submittedName>
</protein>
<sequence length="412" mass="41457">MLERDLSLPATAHPERPANPVARSGATLPLLALAVGAFGIGTTEFSPMGLLPVIAEGVHVSIPTAGMLISAYAIGVMLGAPLMTLALARWPRRTALMALMGIFTLGNLLSAIAPDYTTLLLARLVTSLNHGAFFGIGSVVAASFVPRERQASAVATMFMGLTIANIGGVPAATWLGEAIGWRMSFAATAGLGALAIAGLAFALPKDEPGEMPNLRAELGVLTRPVVLGALGTTVLGAGAMFTLYTYVTPTLTHLTGATPGFVTAMLVLIGVGFSIGNAAGGRLADRSLDGTLLGFLALLIAVMFAFPVLAATHVGAAVALLVWGIATFAVVPPLQMRVMRAAHEAPGLASSVNVGAFNLGNALGAAAGGAALSGGLGYGAVPVVGALIALAGVALVVAQIVMNRRSRTGAKA</sequence>
<dbReference type="PANTHER" id="PTHR43124">
    <property type="entry name" value="PURINE EFFLUX PUMP PBUE"/>
    <property type="match status" value="1"/>
</dbReference>
<feature type="transmembrane region" description="Helical" evidence="7">
    <location>
        <begin position="120"/>
        <end position="142"/>
    </location>
</feature>
<keyword evidence="4 7" id="KW-1133">Transmembrane helix</keyword>
<dbReference type="Proteomes" id="UP000245712">
    <property type="component" value="Unassembled WGS sequence"/>
</dbReference>
<evidence type="ECO:0000256" key="7">
    <source>
        <dbReference type="SAM" id="Phobius"/>
    </source>
</evidence>
<feature type="transmembrane region" description="Helical" evidence="7">
    <location>
        <begin position="348"/>
        <end position="372"/>
    </location>
</feature>
<evidence type="ECO:0000256" key="6">
    <source>
        <dbReference type="SAM" id="MobiDB-lite"/>
    </source>
</evidence>
<evidence type="ECO:0000256" key="3">
    <source>
        <dbReference type="ARBA" id="ARBA00022692"/>
    </source>
</evidence>
<evidence type="ECO:0000313" key="10">
    <source>
        <dbReference type="Proteomes" id="UP000245712"/>
    </source>
</evidence>
<reference evidence="9 10" key="1">
    <citation type="submission" date="2018-05" db="EMBL/GenBank/DDBJ databases">
        <title>Genomic Encyclopedia of Type Strains, Phase IV (KMG-V): Genome sequencing to study the core and pangenomes of soil and plant-associated prokaryotes.</title>
        <authorList>
            <person name="Whitman W."/>
        </authorList>
    </citation>
    <scope>NUCLEOTIDE SEQUENCE [LARGE SCALE GENOMIC DNA]</scope>
    <source>
        <strain evidence="9 10">SCZa-39</strain>
    </source>
</reference>
<feature type="transmembrane region" description="Helical" evidence="7">
    <location>
        <begin position="378"/>
        <end position="401"/>
    </location>
</feature>
<evidence type="ECO:0000256" key="4">
    <source>
        <dbReference type="ARBA" id="ARBA00022989"/>
    </source>
</evidence>
<feature type="transmembrane region" description="Helical" evidence="7">
    <location>
        <begin position="259"/>
        <end position="280"/>
    </location>
</feature>
<evidence type="ECO:0000256" key="2">
    <source>
        <dbReference type="ARBA" id="ARBA00022475"/>
    </source>
</evidence>
<evidence type="ECO:0000256" key="1">
    <source>
        <dbReference type="ARBA" id="ARBA00004651"/>
    </source>
</evidence>